<keyword evidence="9" id="KW-1185">Reference proteome</keyword>
<evidence type="ECO:0000313" key="7">
    <source>
        <dbReference type="EMBL" id="KDE04800.1"/>
    </source>
</evidence>
<dbReference type="InterPro" id="IPR016024">
    <property type="entry name" value="ARM-type_fold"/>
</dbReference>
<reference evidence="7" key="2">
    <citation type="submission" date="2010-11" db="EMBL/GenBank/DDBJ databases">
        <authorList>
            <consortium name="The Broad Institute Genome Sequencing Platform"/>
            <person name="Earl A."/>
            <person name="Ward D."/>
            <person name="Feldgarden M."/>
            <person name="Gevers D."/>
            <person name="Butler R."/>
            <person name="Young S.K."/>
            <person name="Zeng Q."/>
            <person name="Gargeya S."/>
            <person name="Fitzgerald M."/>
            <person name="Haas B."/>
            <person name="Abouelleil A."/>
            <person name="Alvarado L."/>
            <person name="Arachchi H.M."/>
            <person name="Berlin A."/>
            <person name="Brown A."/>
            <person name="Chapman S.B."/>
            <person name="Chen Z."/>
            <person name="Dunbar C."/>
            <person name="Freedman E."/>
            <person name="Gearin G."/>
            <person name="Gellesch M."/>
            <person name="Goldberg J."/>
            <person name="Griggs A."/>
            <person name="Gujja S."/>
            <person name="Heilman E."/>
            <person name="Heiman D."/>
            <person name="Howarth C."/>
            <person name="Larson L."/>
            <person name="Lui A."/>
            <person name="MacDonald P.J.P."/>
            <person name="Mehta T."/>
            <person name="Montmayeur A."/>
            <person name="Murphy C."/>
            <person name="Neiman D."/>
            <person name="Pearson M."/>
            <person name="Priest M."/>
            <person name="Roberts A."/>
            <person name="Saif S."/>
            <person name="Shea T."/>
            <person name="Shenoy N."/>
            <person name="Sisk P."/>
            <person name="Stolte C."/>
            <person name="Sykes S."/>
            <person name="White J."/>
            <person name="Yandava C."/>
            <person name="Wortman J."/>
            <person name="Nusbaum C."/>
            <person name="Birren B."/>
        </authorList>
    </citation>
    <scope>NUCLEOTIDE SEQUENCE</scope>
    <source>
        <strain evidence="7">P1A1 Lamole</strain>
    </source>
</reference>
<evidence type="ECO:0008006" key="10">
    <source>
        <dbReference type="Google" id="ProtNLM"/>
    </source>
</evidence>
<feature type="region of interest" description="Disordered" evidence="6">
    <location>
        <begin position="240"/>
        <end position="295"/>
    </location>
</feature>
<dbReference type="OMA" id="YPPAYNM"/>
<dbReference type="PANTHER" id="PTHR12663:SF0">
    <property type="entry name" value="PRECOCIOUS DISSOCIATION OF SISTERS 5, ISOFORM A"/>
    <property type="match status" value="1"/>
</dbReference>
<dbReference type="GO" id="GO:0005634">
    <property type="term" value="C:nucleus"/>
    <property type="evidence" value="ECO:0007669"/>
    <property type="project" value="UniProtKB-SubCell"/>
</dbReference>
<reference evidence="9" key="1">
    <citation type="submission" date="2010-11" db="EMBL/GenBank/DDBJ databases">
        <title>The genome sequence of Microbotryum violaceum strain p1A1 Lamole.</title>
        <authorList>
            <person name="Cuomo C."/>
            <person name="Perlin M."/>
            <person name="Young S.K."/>
            <person name="Zeng Q."/>
            <person name="Gargeya S."/>
            <person name="Alvarado L."/>
            <person name="Berlin A."/>
            <person name="Chapman S.B."/>
            <person name="Chen Z."/>
            <person name="Freedman E."/>
            <person name="Gellesch M."/>
            <person name="Goldberg J."/>
            <person name="Griggs A."/>
            <person name="Gujja S."/>
            <person name="Heilman E."/>
            <person name="Heiman D."/>
            <person name="Howarth C."/>
            <person name="Mehta T."/>
            <person name="Neiman D."/>
            <person name="Pearson M."/>
            <person name="Roberts A."/>
            <person name="Saif S."/>
            <person name="Shea T."/>
            <person name="Shenoy N."/>
            <person name="Sisk P."/>
            <person name="Stolte C."/>
            <person name="Sykes S."/>
            <person name="White J."/>
            <person name="Yandava C."/>
            <person name="Haas B."/>
            <person name="Nusbaum C."/>
            <person name="Birren B."/>
        </authorList>
    </citation>
    <scope>NUCLEOTIDE SEQUENCE [LARGE SCALE GENOMIC DNA]</scope>
    <source>
        <strain evidence="9">p1A1 Lamole</strain>
    </source>
</reference>
<dbReference type="STRING" id="683840.U5HC77"/>
<gene>
    <name evidence="7" type="ORF">MVLG_04764</name>
</gene>
<evidence type="ECO:0000256" key="4">
    <source>
        <dbReference type="ARBA" id="ARBA00023242"/>
    </source>
</evidence>
<keyword evidence="2" id="KW-0132">Cell division</keyword>
<dbReference type="GO" id="GO:0051301">
    <property type="term" value="P:cell division"/>
    <property type="evidence" value="ECO:0007669"/>
    <property type="project" value="UniProtKB-KW"/>
</dbReference>
<protein>
    <recommendedName>
        <fullName evidence="10">Sister chromatid cohesion protein PDS5</fullName>
    </recommendedName>
</protein>
<dbReference type="HOGENOM" id="CLU_002562_1_0_1"/>
<dbReference type="GO" id="GO:0006281">
    <property type="term" value="P:DNA repair"/>
    <property type="evidence" value="ECO:0007669"/>
    <property type="project" value="TreeGrafter"/>
</dbReference>
<accession>U5HC77</accession>
<dbReference type="EnsemblFungi" id="MVLG_04764T0">
    <property type="protein sequence ID" value="MVLG_04764T0"/>
    <property type="gene ID" value="MVLG_04764"/>
</dbReference>
<dbReference type="FunCoup" id="U5HC77">
    <property type="interactions" value="497"/>
</dbReference>
<evidence type="ECO:0000256" key="6">
    <source>
        <dbReference type="SAM" id="MobiDB-lite"/>
    </source>
</evidence>
<feature type="region of interest" description="Disordered" evidence="6">
    <location>
        <begin position="1184"/>
        <end position="1367"/>
    </location>
</feature>
<dbReference type="SUPFAM" id="SSF48371">
    <property type="entry name" value="ARM repeat"/>
    <property type="match status" value="2"/>
</dbReference>
<comment type="subcellular location">
    <subcellularLocation>
        <location evidence="1">Nucleus</location>
    </subcellularLocation>
</comment>
<evidence type="ECO:0000256" key="2">
    <source>
        <dbReference type="ARBA" id="ARBA00022618"/>
    </source>
</evidence>
<keyword evidence="5" id="KW-0131">Cell cycle</keyword>
<feature type="compositionally biased region" description="Basic residues" evidence="6">
    <location>
        <begin position="1186"/>
        <end position="1198"/>
    </location>
</feature>
<evidence type="ECO:0000313" key="8">
    <source>
        <dbReference type="EnsemblFungi" id="MVLG_04764T0"/>
    </source>
</evidence>
<keyword evidence="4" id="KW-0539">Nucleus</keyword>
<evidence type="ECO:0000256" key="3">
    <source>
        <dbReference type="ARBA" id="ARBA00022776"/>
    </source>
</evidence>
<dbReference type="EMBL" id="AEIJ01000468">
    <property type="status" value="NOT_ANNOTATED_CDS"/>
    <property type="molecule type" value="Genomic_DNA"/>
</dbReference>
<evidence type="ECO:0000256" key="5">
    <source>
        <dbReference type="ARBA" id="ARBA00023306"/>
    </source>
</evidence>
<feature type="compositionally biased region" description="Basic residues" evidence="6">
    <location>
        <begin position="270"/>
        <end position="284"/>
    </location>
</feature>
<dbReference type="CDD" id="cd19953">
    <property type="entry name" value="PDS5"/>
    <property type="match status" value="1"/>
</dbReference>
<feature type="compositionally biased region" description="Basic and acidic residues" evidence="6">
    <location>
        <begin position="1331"/>
        <end position="1343"/>
    </location>
</feature>
<reference evidence="8" key="4">
    <citation type="submission" date="2015-06" db="UniProtKB">
        <authorList>
            <consortium name="EnsemblFungi"/>
        </authorList>
    </citation>
    <scope>IDENTIFICATION</scope>
</reference>
<dbReference type="Proteomes" id="UP000017200">
    <property type="component" value="Unassembled WGS sequence"/>
</dbReference>
<feature type="compositionally biased region" description="Acidic residues" evidence="6">
    <location>
        <begin position="1222"/>
        <end position="1242"/>
    </location>
</feature>
<dbReference type="Pfam" id="PF20168">
    <property type="entry name" value="PDS5"/>
    <property type="match status" value="1"/>
</dbReference>
<dbReference type="EMBL" id="GL541698">
    <property type="protein sequence ID" value="KDE04800.1"/>
    <property type="molecule type" value="Genomic_DNA"/>
</dbReference>
<organism evidence="7">
    <name type="scientific">Microbotryum lychnidis-dioicae (strain p1A1 Lamole / MvSl-1064)</name>
    <name type="common">Anther smut fungus</name>
    <dbReference type="NCBI Taxonomy" id="683840"/>
    <lineage>
        <taxon>Eukaryota</taxon>
        <taxon>Fungi</taxon>
        <taxon>Dikarya</taxon>
        <taxon>Basidiomycota</taxon>
        <taxon>Pucciniomycotina</taxon>
        <taxon>Microbotryomycetes</taxon>
        <taxon>Microbotryales</taxon>
        <taxon>Microbotryaceae</taxon>
        <taxon>Microbotryum</taxon>
    </lineage>
</organism>
<evidence type="ECO:0000313" key="9">
    <source>
        <dbReference type="Proteomes" id="UP000017200"/>
    </source>
</evidence>
<name>U5HC77_USTV1</name>
<feature type="compositionally biased region" description="Acidic residues" evidence="6">
    <location>
        <begin position="250"/>
        <end position="266"/>
    </location>
</feature>
<feature type="compositionally biased region" description="Basic and acidic residues" evidence="6">
    <location>
        <begin position="1292"/>
        <end position="1304"/>
    </location>
</feature>
<dbReference type="Gene3D" id="1.25.10.10">
    <property type="entry name" value="Leucine-rich Repeat Variant"/>
    <property type="match status" value="1"/>
</dbReference>
<sequence length="1367" mass="152921">MARGTPSQVRLKFNQSLKGCSTAELQKRLRTLHNELAEIDQDLIVTSSLDKVAKELISSSLLLHKDRGSKAYLACCLADILRLYAPEAPYTQDELKDLFQFLFQQIKHVGDPSDAHQSQYFYLVDSLSNVKSIVLICDLDSGDELMAEIFKQCFNTITSNSPKNVEICVADILMQLLEEAQTLHSDVIDIIVSQFLPKNVKARSAAHRLAVDVCTGAADKLQRYVCQYFAEVITSTISGANGDDSSQHDSDEEDDSDDDDDDDSDDLAVKRKKRRKQLQKKKKPATSNSNKLTSAMLDKVELPPRFVAAHELIESINRTVPQLLLNVVPLLEEELTADKPEYRRLATNTLGHMLGEPIGHGDVARKYPQTWKMWLQRSRDMAPAVRLAMIDHLKPIWTQHPELAQELGGMIGNVMLDADDRVRYAAVAVFETIEYEVALHHVDRTTLAALSERCRDRRPAIRALSFRCLGRLYDLSYTEIESRDANAVDQFGWIPGSLLELIKTGGDVPLQNSVRALIESTLLHYIVPQPKKEEDEQAWVDRFLLVLGALTQDQLATILSMTKLATRRPSAHDAFIAACERYNGGVIDKDEDEIRGRLKVIIQAIANLSGDPPKTAEDLQKFAKANEGQLYKLTKQLLDPQSDLKTMLKCQREYARRIEQINSSIVETFNWFIQSSAYLLINRSSIPTLLKRLRTRTGPDGQTTSNNAALVLEYISANRPVLYKAHVAELTKALFGETAKDDKLVEIALHALSRISKTERSVSIDKKLAERAAHFARSEKERQAKHAATIVALDTARLQAADDLVQDLSDLIGAAEGKSLVAHLSALARVVRHAVGAFETKSEDVTSLALEILNRKIVPGEVHDDLNWVEDDQLNPLAKARLLVVKLFTNRCLANADTDSAEQVAQPVFKMLWPLLQVYDEDTSKYTPSTASRLRLAAAHSMLKLATCTAYSGSIARSFELLARTAQDECYEVRSGFINKLLTYLRSNRISTTAARYNMVLFLTAHDPEVELRLSVQNFVKTRANAIPPAARQAQFEHPFVRLLHLLAHHPDFEGEEHDEGEIATMAKYIEFYLECLATKENAPYLFHLALKVKTMRDAHSDAYNTNLYLLSELAQHLIKNVAKSYGWPLPTFPHGVTMPSDIFKLMPDKATQKKVMDTVYLTDDLLASVRPTIKIRSVLPAATVPKKRRSPKPKASPKLKALSTTGGKKAKKPKRDSFDSSAEEESDEEVGSSDEEAELDVDGQRKNKRVKSPPKARPAYERKGLRSTNGVKKSEDEDEEMEEQPEEVEEKVENKSPLRDGKGKKAMTPKKKGADSAAPTSARAKRTRGSKVEVEVEAEVKNKPGATRASRRRKAVDSDSDEMDED</sequence>
<keyword evidence="3" id="KW-0498">Mitosis</keyword>
<dbReference type="InterPro" id="IPR039776">
    <property type="entry name" value="Pds5"/>
</dbReference>
<dbReference type="InterPro" id="IPR011989">
    <property type="entry name" value="ARM-like"/>
</dbReference>
<proteinExistence type="predicted"/>
<dbReference type="OrthoDB" id="200660at2759"/>
<dbReference type="GO" id="GO:0007064">
    <property type="term" value="P:mitotic sister chromatid cohesion"/>
    <property type="evidence" value="ECO:0007669"/>
    <property type="project" value="InterPro"/>
</dbReference>
<evidence type="ECO:0000256" key="1">
    <source>
        <dbReference type="ARBA" id="ARBA00004123"/>
    </source>
</evidence>
<dbReference type="PANTHER" id="PTHR12663">
    <property type="entry name" value="ANDROGEN INDUCED INHIBITOR OF PROLIFERATION AS3 / PDS5-RELATED"/>
    <property type="match status" value="1"/>
</dbReference>
<dbReference type="InParanoid" id="U5HC77"/>
<dbReference type="GO" id="GO:0000785">
    <property type="term" value="C:chromatin"/>
    <property type="evidence" value="ECO:0007669"/>
    <property type="project" value="TreeGrafter"/>
</dbReference>
<feature type="compositionally biased region" description="Acidic residues" evidence="6">
    <location>
        <begin position="1277"/>
        <end position="1291"/>
    </location>
</feature>
<reference evidence="7 9" key="3">
    <citation type="journal article" date="2015" name="BMC Genomics">
        <title>Sex and parasites: genomic and transcriptomic analysis of Microbotryum lychnidis-dioicae, the biotrophic and plant-castrating anther smut fungus.</title>
        <authorList>
            <person name="Perlin M.H."/>
            <person name="Amselem J."/>
            <person name="Fontanillas E."/>
            <person name="Toh S.S."/>
            <person name="Chen Z."/>
            <person name="Goldberg J."/>
            <person name="Duplessis S."/>
            <person name="Henrissat B."/>
            <person name="Young S."/>
            <person name="Zeng Q."/>
            <person name="Aguileta G."/>
            <person name="Petit E."/>
            <person name="Badouin H."/>
            <person name="Andrews J."/>
            <person name="Razeeq D."/>
            <person name="Gabaldon T."/>
            <person name="Quesneville H."/>
            <person name="Giraud T."/>
            <person name="Hood M.E."/>
            <person name="Schultz D.J."/>
            <person name="Cuomo C.A."/>
        </authorList>
    </citation>
    <scope>NUCLEOTIDE SEQUENCE [LARGE SCALE GENOMIC DNA]</scope>
    <source>
        <strain evidence="9">p1A1 Lamole</strain>
        <strain evidence="7">P1A1 Lamole</strain>
    </source>
</reference>